<keyword evidence="4" id="KW-1133">Transmembrane helix</keyword>
<feature type="domain" description="HAMP" evidence="5">
    <location>
        <begin position="325"/>
        <end position="377"/>
    </location>
</feature>
<keyword evidence="4" id="KW-0812">Transmembrane</keyword>
<protein>
    <submittedName>
        <fullName evidence="6">HAMP domain-containing protein</fullName>
    </submittedName>
</protein>
<dbReference type="GO" id="GO:0000155">
    <property type="term" value="F:phosphorelay sensor kinase activity"/>
    <property type="evidence" value="ECO:0007669"/>
    <property type="project" value="InterPro"/>
</dbReference>
<evidence type="ECO:0000256" key="4">
    <source>
        <dbReference type="SAM" id="Phobius"/>
    </source>
</evidence>
<proteinExistence type="predicted"/>
<dbReference type="InterPro" id="IPR036890">
    <property type="entry name" value="HATPase_C_sf"/>
</dbReference>
<accession>A0A845RK26</accession>
<feature type="transmembrane region" description="Helical" evidence="4">
    <location>
        <begin position="301"/>
        <end position="325"/>
    </location>
</feature>
<dbReference type="Pfam" id="PF06580">
    <property type="entry name" value="His_kinase"/>
    <property type="match status" value="1"/>
</dbReference>
<dbReference type="PANTHER" id="PTHR34220:SF7">
    <property type="entry name" value="SENSOR HISTIDINE KINASE YPDA"/>
    <property type="match status" value="1"/>
</dbReference>
<dbReference type="InterPro" id="IPR003660">
    <property type="entry name" value="HAMP_dom"/>
</dbReference>
<dbReference type="RefSeq" id="WP_160208943.1">
    <property type="nucleotide sequence ID" value="NZ_JAETUF010000007.1"/>
</dbReference>
<keyword evidence="2" id="KW-0597">Phosphoprotein</keyword>
<dbReference type="Gene3D" id="3.30.565.10">
    <property type="entry name" value="Histidine kinase-like ATPase, C-terminal domain"/>
    <property type="match status" value="1"/>
</dbReference>
<evidence type="ECO:0000259" key="5">
    <source>
        <dbReference type="PROSITE" id="PS50885"/>
    </source>
</evidence>
<comment type="subcellular location">
    <subcellularLocation>
        <location evidence="1">Membrane</location>
    </subcellularLocation>
</comment>
<sequence length="601" mass="67340">MKKTYGWRLGITGKLFVIICAAACAVLPALNAILPQVFILTLQDDAIKSGQLRNRQIMSQLDLSLGVVDGIGRSIRLDREMENCIRTAAGNEAATRFEVRGRLNGYVINSAGKLISVILHLDNGEFYASSELSAQEHALFEQEWYQNFQAQRREKRYSSALKGYSGTFSINYQDANGRGIGSETALAIAMPYLGPQGSHGSVLLICSLAPLMQTSTYPLEIEGTRFQLYDNQNAPFYPVDSIFDPADAQTFLETASEQSVLRSDARKTPEGYLLSERSRYGDLKLVTEMTWEMLLAPYHNVIQFISCFTLSAVLLVFCLIFPCIIRALKPLRQLSASMGSVAEGDFSNELQVRSNDEVGDLTISFNEMLRQLGEYFVRIQKKEEEKERLRLGLIIAQISPHFIYNTMNTITYLARKGQTEDVIRVNGMLIGVLRDRLRISDINVCCPVSEEKHIIDQYAVIQTYRYGNIFQIIWEIEEGMMDHLIPKYLIQPLVENALFHGLLPNKEENGNVLGGTIRVQIGGKGGQMRIVVSNDGRMIEPEQLALLNQIINSTEPAVDGRGIGIRNVAARLRLLYKESSRMRLTSGDGVTAVELSYRETC</sequence>
<dbReference type="AlphaFoldDB" id="A0A845RK26"/>
<dbReference type="PROSITE" id="PS50885">
    <property type="entry name" value="HAMP"/>
    <property type="match status" value="1"/>
</dbReference>
<dbReference type="Gene3D" id="6.10.340.10">
    <property type="match status" value="1"/>
</dbReference>
<evidence type="ECO:0000313" key="7">
    <source>
        <dbReference type="Proteomes" id="UP000446348"/>
    </source>
</evidence>
<name>A0A845RK26_9FIRM</name>
<dbReference type="PANTHER" id="PTHR34220">
    <property type="entry name" value="SENSOR HISTIDINE KINASE YPDA"/>
    <property type="match status" value="1"/>
</dbReference>
<evidence type="ECO:0000256" key="2">
    <source>
        <dbReference type="ARBA" id="ARBA00022553"/>
    </source>
</evidence>
<dbReference type="Pfam" id="PF00672">
    <property type="entry name" value="HAMP"/>
    <property type="match status" value="1"/>
</dbReference>
<gene>
    <name evidence="6" type="ORF">D3Z39_04165</name>
</gene>
<comment type="caution">
    <text evidence="6">The sequence shown here is derived from an EMBL/GenBank/DDBJ whole genome shotgun (WGS) entry which is preliminary data.</text>
</comment>
<keyword evidence="3" id="KW-0808">Transferase</keyword>
<keyword evidence="4" id="KW-0472">Membrane</keyword>
<dbReference type="SMART" id="SM00304">
    <property type="entry name" value="HAMP"/>
    <property type="match status" value="1"/>
</dbReference>
<evidence type="ECO:0000256" key="3">
    <source>
        <dbReference type="ARBA" id="ARBA00022679"/>
    </source>
</evidence>
<dbReference type="EMBL" id="QXWZ01000005">
    <property type="protein sequence ID" value="NBI78072.1"/>
    <property type="molecule type" value="Genomic_DNA"/>
</dbReference>
<dbReference type="GO" id="GO:0016020">
    <property type="term" value="C:membrane"/>
    <property type="evidence" value="ECO:0007669"/>
    <property type="project" value="UniProtKB-SubCell"/>
</dbReference>
<dbReference type="Proteomes" id="UP000446348">
    <property type="component" value="Unassembled WGS sequence"/>
</dbReference>
<evidence type="ECO:0000313" key="6">
    <source>
        <dbReference type="EMBL" id="NBI78072.1"/>
    </source>
</evidence>
<reference evidence="6 7" key="1">
    <citation type="submission" date="2018-08" db="EMBL/GenBank/DDBJ databases">
        <title>Murine metabolic-syndrome-specific gut microbial biobank.</title>
        <authorList>
            <person name="Liu C."/>
        </authorList>
    </citation>
    <scope>NUCLEOTIDE SEQUENCE [LARGE SCALE GENOMIC DNA]</scope>
    <source>
        <strain evidence="6 7">X69</strain>
    </source>
</reference>
<dbReference type="InterPro" id="IPR050640">
    <property type="entry name" value="Bact_2-comp_sensor_kinase"/>
</dbReference>
<evidence type="ECO:0000256" key="1">
    <source>
        <dbReference type="ARBA" id="ARBA00004370"/>
    </source>
</evidence>
<dbReference type="InterPro" id="IPR010559">
    <property type="entry name" value="Sig_transdc_His_kin_internal"/>
</dbReference>
<dbReference type="SUPFAM" id="SSF158472">
    <property type="entry name" value="HAMP domain-like"/>
    <property type="match status" value="1"/>
</dbReference>
<dbReference type="CDD" id="cd06225">
    <property type="entry name" value="HAMP"/>
    <property type="match status" value="1"/>
</dbReference>
<dbReference type="OrthoDB" id="9809348at2"/>
<dbReference type="SUPFAM" id="SSF55874">
    <property type="entry name" value="ATPase domain of HSP90 chaperone/DNA topoisomerase II/histidine kinase"/>
    <property type="match status" value="1"/>
</dbReference>
<organism evidence="6 7">
    <name type="scientific">Anaerotruncus colihominis</name>
    <dbReference type="NCBI Taxonomy" id="169435"/>
    <lineage>
        <taxon>Bacteria</taxon>
        <taxon>Bacillati</taxon>
        <taxon>Bacillota</taxon>
        <taxon>Clostridia</taxon>
        <taxon>Eubacteriales</taxon>
        <taxon>Oscillospiraceae</taxon>
        <taxon>Anaerotruncus</taxon>
    </lineage>
</organism>